<name>A0ABT6JGW1_9GAMM</name>
<dbReference type="RefSeq" id="WP_280600039.1">
    <property type="nucleotide sequence ID" value="NZ_JARXRN010000020.1"/>
</dbReference>
<dbReference type="EMBL" id="JARXRN010000020">
    <property type="protein sequence ID" value="MDH5829710.1"/>
    <property type="molecule type" value="Genomic_DNA"/>
</dbReference>
<keyword evidence="1" id="KW-1133">Transmembrane helix</keyword>
<proteinExistence type="predicted"/>
<keyword evidence="3" id="KW-1185">Reference proteome</keyword>
<accession>A0ABT6JGW1</accession>
<protein>
    <submittedName>
        <fullName evidence="2">Uncharacterized protein</fullName>
    </submittedName>
</protein>
<evidence type="ECO:0000313" key="2">
    <source>
        <dbReference type="EMBL" id="MDH5829710.1"/>
    </source>
</evidence>
<dbReference type="Proteomes" id="UP001156831">
    <property type="component" value="Unassembled WGS sequence"/>
</dbReference>
<comment type="caution">
    <text evidence="2">The sequence shown here is derived from an EMBL/GenBank/DDBJ whole genome shotgun (WGS) entry which is preliminary data.</text>
</comment>
<evidence type="ECO:0000313" key="3">
    <source>
        <dbReference type="Proteomes" id="UP001156831"/>
    </source>
</evidence>
<evidence type="ECO:0000256" key="1">
    <source>
        <dbReference type="SAM" id="Phobius"/>
    </source>
</evidence>
<sequence length="69" mass="7144">MQPTGQALSECGGYALISPVEASQLALLESFFALPDPAEASAMFTLIVTSIVGAFLTGRAFGKPANLVR</sequence>
<keyword evidence="1" id="KW-0812">Transmembrane</keyword>
<reference evidence="2 3" key="1">
    <citation type="submission" date="2023-04" db="EMBL/GenBank/DDBJ databases">
        <title>Luteimonas sp. M1R5S18.</title>
        <authorList>
            <person name="Sun J.-Q."/>
        </authorList>
    </citation>
    <scope>NUCLEOTIDE SEQUENCE [LARGE SCALE GENOMIC DNA]</scope>
    <source>
        <strain evidence="2 3">M1R5S18</strain>
    </source>
</reference>
<feature type="transmembrane region" description="Helical" evidence="1">
    <location>
        <begin position="40"/>
        <end position="61"/>
    </location>
</feature>
<keyword evidence="1" id="KW-0472">Membrane</keyword>
<organism evidence="2 3">
    <name type="scientific">Luteimonas rhizosphaericola</name>
    <dbReference type="NCBI Taxonomy" id="3042024"/>
    <lineage>
        <taxon>Bacteria</taxon>
        <taxon>Pseudomonadati</taxon>
        <taxon>Pseudomonadota</taxon>
        <taxon>Gammaproteobacteria</taxon>
        <taxon>Lysobacterales</taxon>
        <taxon>Lysobacteraceae</taxon>
        <taxon>Luteimonas</taxon>
    </lineage>
</organism>
<gene>
    <name evidence="2" type="ORF">QFW80_04150</name>
</gene>